<dbReference type="Proteomes" id="UP001360560">
    <property type="component" value="Unassembled WGS sequence"/>
</dbReference>
<keyword evidence="5" id="KW-0119">Carbohydrate metabolism</keyword>
<comment type="caution">
    <text evidence="12">The sequence shown here is derived from an EMBL/GenBank/DDBJ whole genome shotgun (WGS) entry which is preliminary data.</text>
</comment>
<dbReference type="GO" id="GO:0008843">
    <property type="term" value="F:endochitinase activity"/>
    <property type="evidence" value="ECO:0007669"/>
    <property type="project" value="UniProtKB-EC"/>
</dbReference>
<keyword evidence="13" id="KW-1185">Reference proteome</keyword>
<feature type="signal peptide" evidence="10">
    <location>
        <begin position="1"/>
        <end position="21"/>
    </location>
</feature>
<evidence type="ECO:0000256" key="2">
    <source>
        <dbReference type="ARBA" id="ARBA00012729"/>
    </source>
</evidence>
<evidence type="ECO:0000256" key="8">
    <source>
        <dbReference type="RuleBase" id="RU000489"/>
    </source>
</evidence>
<evidence type="ECO:0000256" key="6">
    <source>
        <dbReference type="ARBA" id="ARBA00023295"/>
    </source>
</evidence>
<dbReference type="InterPro" id="IPR050542">
    <property type="entry name" value="Glycosyl_Hydrlase18_Chitinase"/>
</dbReference>
<dbReference type="GeneID" id="90076246"/>
<evidence type="ECO:0000313" key="13">
    <source>
        <dbReference type="Proteomes" id="UP001360560"/>
    </source>
</evidence>
<evidence type="ECO:0000256" key="5">
    <source>
        <dbReference type="ARBA" id="ARBA00023277"/>
    </source>
</evidence>
<accession>A0AAV5QV07</accession>
<dbReference type="InterPro" id="IPR017853">
    <property type="entry name" value="GH"/>
</dbReference>
<dbReference type="InterPro" id="IPR001579">
    <property type="entry name" value="Glyco_hydro_18_chit_AS"/>
</dbReference>
<dbReference type="GO" id="GO:0005576">
    <property type="term" value="C:extracellular region"/>
    <property type="evidence" value="ECO:0007669"/>
    <property type="project" value="TreeGrafter"/>
</dbReference>
<keyword evidence="10" id="KW-0732">Signal</keyword>
<dbReference type="EC" id="3.2.1.14" evidence="2"/>
<dbReference type="Pfam" id="PF00704">
    <property type="entry name" value="Glyco_hydro_18"/>
    <property type="match status" value="1"/>
</dbReference>
<evidence type="ECO:0000256" key="1">
    <source>
        <dbReference type="ARBA" id="ARBA00000822"/>
    </source>
</evidence>
<comment type="similarity">
    <text evidence="9">Belongs to the glycosyl hydrolase 18 family.</text>
</comment>
<protein>
    <recommendedName>
        <fullName evidence="2">chitinase</fullName>
        <ecNumber evidence="2">3.2.1.14</ecNumber>
    </recommendedName>
</protein>
<evidence type="ECO:0000256" key="4">
    <source>
        <dbReference type="ARBA" id="ARBA00023024"/>
    </source>
</evidence>
<evidence type="ECO:0000259" key="11">
    <source>
        <dbReference type="PROSITE" id="PS51910"/>
    </source>
</evidence>
<keyword evidence="6 8" id="KW-0326">Glycosidase</keyword>
<gene>
    <name evidence="12" type="ORF">DASC09_055960</name>
</gene>
<dbReference type="PANTHER" id="PTHR45708:SF49">
    <property type="entry name" value="ENDOCHITINASE"/>
    <property type="match status" value="1"/>
</dbReference>
<dbReference type="GO" id="GO:0006032">
    <property type="term" value="P:chitin catabolic process"/>
    <property type="evidence" value="ECO:0007669"/>
    <property type="project" value="UniProtKB-KW"/>
</dbReference>
<name>A0AAV5QV07_9ASCO</name>
<evidence type="ECO:0000313" key="12">
    <source>
        <dbReference type="EMBL" id="GMM38257.1"/>
    </source>
</evidence>
<evidence type="ECO:0000256" key="7">
    <source>
        <dbReference type="ARBA" id="ARBA00023326"/>
    </source>
</evidence>
<sequence length="384" mass="42862">MVPSFIAKISGLLMMMVVAVATAGSSSPATNISTSKDTVAIYWGQNSLGYLSNFKNNEKELWWYCNWDSVDIIMLAFMQDFPGTYSSKYETYIPTLSFPHHKDSEFSVNNTAVMSRIAKDIKYCQKRNKKILLSLGGEAGSYGFDSTEQAQEFGHTLWQMFGEKNHTKSNITLPRPFGDSVIDGFDFDIENDQTEGYVTLIETLQNYTSSSTKKKYYYSAAPQCPYPDQNMNTILAGNSLDMVFVQFYNNDCNANSNSSFNWDTWADYAQNTSLNSDVQVYLGLPGSVNSSSTGYIETSAELQTLIKSVDSDSHFGGVMLWEASMSFQNKPTDSKNSYPMTIKNILKSQVDNSTVKINGAMDSKKNHMNLALAIVAFGWIILTV</sequence>
<organism evidence="12 13">
    <name type="scientific">Saccharomycopsis crataegensis</name>
    <dbReference type="NCBI Taxonomy" id="43959"/>
    <lineage>
        <taxon>Eukaryota</taxon>
        <taxon>Fungi</taxon>
        <taxon>Dikarya</taxon>
        <taxon>Ascomycota</taxon>
        <taxon>Saccharomycotina</taxon>
        <taxon>Saccharomycetes</taxon>
        <taxon>Saccharomycopsidaceae</taxon>
        <taxon>Saccharomycopsis</taxon>
    </lineage>
</organism>
<evidence type="ECO:0000256" key="9">
    <source>
        <dbReference type="RuleBase" id="RU004453"/>
    </source>
</evidence>
<keyword evidence="7" id="KW-0624">Polysaccharide degradation</keyword>
<dbReference type="PROSITE" id="PS01095">
    <property type="entry name" value="GH18_1"/>
    <property type="match status" value="1"/>
</dbReference>
<proteinExistence type="inferred from homology"/>
<evidence type="ECO:0000256" key="10">
    <source>
        <dbReference type="SAM" id="SignalP"/>
    </source>
</evidence>
<feature type="chain" id="PRO_5043618895" description="chitinase" evidence="10">
    <location>
        <begin position="22"/>
        <end position="384"/>
    </location>
</feature>
<dbReference type="GO" id="GO:0000272">
    <property type="term" value="P:polysaccharide catabolic process"/>
    <property type="evidence" value="ECO:0007669"/>
    <property type="project" value="UniProtKB-KW"/>
</dbReference>
<evidence type="ECO:0000256" key="3">
    <source>
        <dbReference type="ARBA" id="ARBA00022801"/>
    </source>
</evidence>
<dbReference type="AlphaFoldDB" id="A0AAV5QV07"/>
<dbReference type="RefSeq" id="XP_064855253.1">
    <property type="nucleotide sequence ID" value="XM_064999181.1"/>
</dbReference>
<dbReference type="PROSITE" id="PS51910">
    <property type="entry name" value="GH18_2"/>
    <property type="match status" value="1"/>
</dbReference>
<dbReference type="SUPFAM" id="SSF51445">
    <property type="entry name" value="(Trans)glycosidases"/>
    <property type="match status" value="1"/>
</dbReference>
<feature type="domain" description="GH18" evidence="11">
    <location>
        <begin position="37"/>
        <end position="349"/>
    </location>
</feature>
<reference evidence="12 13" key="1">
    <citation type="journal article" date="2023" name="Elife">
        <title>Identification of key yeast species and microbe-microbe interactions impacting larval growth of Drosophila in the wild.</title>
        <authorList>
            <person name="Mure A."/>
            <person name="Sugiura Y."/>
            <person name="Maeda R."/>
            <person name="Honda K."/>
            <person name="Sakurai N."/>
            <person name="Takahashi Y."/>
            <person name="Watada M."/>
            <person name="Katoh T."/>
            <person name="Gotoh A."/>
            <person name="Gotoh Y."/>
            <person name="Taniguchi I."/>
            <person name="Nakamura K."/>
            <person name="Hayashi T."/>
            <person name="Katayama T."/>
            <person name="Uemura T."/>
            <person name="Hattori Y."/>
        </authorList>
    </citation>
    <scope>NUCLEOTIDE SEQUENCE [LARGE SCALE GENOMIC DNA]</scope>
    <source>
        <strain evidence="12 13">SC-9</strain>
    </source>
</reference>
<dbReference type="Gene3D" id="3.20.20.80">
    <property type="entry name" value="Glycosidases"/>
    <property type="match status" value="1"/>
</dbReference>
<dbReference type="InterPro" id="IPR001223">
    <property type="entry name" value="Glyco_hydro18_cat"/>
</dbReference>
<comment type="catalytic activity">
    <reaction evidence="1">
        <text>Random endo-hydrolysis of N-acetyl-beta-D-glucosaminide (1-&gt;4)-beta-linkages in chitin and chitodextrins.</text>
        <dbReference type="EC" id="3.2.1.14"/>
    </reaction>
</comment>
<keyword evidence="3 8" id="KW-0378">Hydrolase</keyword>
<dbReference type="EMBL" id="BTFZ01000019">
    <property type="protein sequence ID" value="GMM38257.1"/>
    <property type="molecule type" value="Genomic_DNA"/>
</dbReference>
<dbReference type="PANTHER" id="PTHR45708">
    <property type="entry name" value="ENDOCHITINASE"/>
    <property type="match status" value="1"/>
</dbReference>
<keyword evidence="4" id="KW-0146">Chitin degradation</keyword>